<dbReference type="Proteomes" id="UP000323105">
    <property type="component" value="Unassembled WGS sequence"/>
</dbReference>
<dbReference type="AlphaFoldDB" id="A0A5A7MIL7"/>
<accession>A0A5A7MIL7</accession>
<reference evidence="2 3" key="1">
    <citation type="journal article" date="2019" name="Microbiol. Resour. Announc.">
        <title>Draft Genome Sequence of Comamonas testosteroni TA441, a Bacterium That Has a Cryptic Phenol Degradation Gene Cluster.</title>
        <authorList>
            <person name="Arai H."/>
            <person name="Ishii M."/>
        </authorList>
    </citation>
    <scope>NUCLEOTIDE SEQUENCE [LARGE SCALE GENOMIC DNA]</scope>
    <source>
        <strain evidence="2 3">TA441</strain>
    </source>
</reference>
<gene>
    <name evidence="2" type="ORF">CTTA_4591</name>
</gene>
<comment type="caution">
    <text evidence="2">The sequence shown here is derived from an EMBL/GenBank/DDBJ whole genome shotgun (WGS) entry which is preliminary data.</text>
</comment>
<sequence>MADADGSPFVDEWPTDNSENCGPEVGERRYGACKNASGAAYFLDDEWRKNRGDECCHAHQGLNCGAGEQCFPWAGVTCYF</sequence>
<evidence type="ECO:0000256" key="1">
    <source>
        <dbReference type="SAM" id="MobiDB-lite"/>
    </source>
</evidence>
<evidence type="ECO:0000313" key="3">
    <source>
        <dbReference type="Proteomes" id="UP000323105"/>
    </source>
</evidence>
<organism evidence="2 3">
    <name type="scientific">Comamonas testosteroni</name>
    <name type="common">Pseudomonas testosteroni</name>
    <dbReference type="NCBI Taxonomy" id="285"/>
    <lineage>
        <taxon>Bacteria</taxon>
        <taxon>Pseudomonadati</taxon>
        <taxon>Pseudomonadota</taxon>
        <taxon>Betaproteobacteria</taxon>
        <taxon>Burkholderiales</taxon>
        <taxon>Comamonadaceae</taxon>
        <taxon>Comamonas</taxon>
    </lineage>
</organism>
<dbReference type="EMBL" id="BKBW01000014">
    <property type="protein sequence ID" value="GEQ77586.1"/>
    <property type="molecule type" value="Genomic_DNA"/>
</dbReference>
<protein>
    <submittedName>
        <fullName evidence="2">Uncharacterized protein</fullName>
    </submittedName>
</protein>
<feature type="region of interest" description="Disordered" evidence="1">
    <location>
        <begin position="1"/>
        <end position="20"/>
    </location>
</feature>
<evidence type="ECO:0000313" key="2">
    <source>
        <dbReference type="EMBL" id="GEQ77586.1"/>
    </source>
</evidence>
<proteinExistence type="predicted"/>
<name>A0A5A7MIL7_COMTE</name>